<evidence type="ECO:0000256" key="1">
    <source>
        <dbReference type="SAM" id="Phobius"/>
    </source>
</evidence>
<dbReference type="Proteomes" id="UP000267049">
    <property type="component" value="Unassembled WGS sequence"/>
</dbReference>
<organism evidence="2 3">
    <name type="scientific">Montanilutibacter psychrotolerans</name>
    <dbReference type="NCBI Taxonomy" id="1327343"/>
    <lineage>
        <taxon>Bacteria</taxon>
        <taxon>Pseudomonadati</taxon>
        <taxon>Pseudomonadota</taxon>
        <taxon>Gammaproteobacteria</taxon>
        <taxon>Lysobacterales</taxon>
        <taxon>Lysobacteraceae</taxon>
        <taxon>Montanilutibacter</taxon>
    </lineage>
</organism>
<protein>
    <submittedName>
        <fullName evidence="2">Uncharacterized protein</fullName>
    </submittedName>
</protein>
<keyword evidence="1" id="KW-0812">Transmembrane</keyword>
<keyword evidence="3" id="KW-1185">Reference proteome</keyword>
<feature type="transmembrane region" description="Helical" evidence="1">
    <location>
        <begin position="71"/>
        <end position="95"/>
    </location>
</feature>
<evidence type="ECO:0000313" key="3">
    <source>
        <dbReference type="Proteomes" id="UP000267049"/>
    </source>
</evidence>
<proteinExistence type="predicted"/>
<accession>A0A3M8SPY6</accession>
<dbReference type="EMBL" id="RIBS01000005">
    <property type="protein sequence ID" value="RNF83367.1"/>
    <property type="molecule type" value="Genomic_DNA"/>
</dbReference>
<keyword evidence="1" id="KW-1133">Transmembrane helix</keyword>
<comment type="caution">
    <text evidence="2">The sequence shown here is derived from an EMBL/GenBank/DDBJ whole genome shotgun (WGS) entry which is preliminary data.</text>
</comment>
<keyword evidence="1" id="KW-0472">Membrane</keyword>
<feature type="transmembrane region" description="Helical" evidence="1">
    <location>
        <begin position="44"/>
        <end position="64"/>
    </location>
</feature>
<sequence>MQRNDARLLRGAVTLDAIASGAIGLPMLLLAAPMSELLALPTMLLRGVGAGLLLWVGLLAWMLTRPQIGKAMAWTVIAINAMWVFDSIALLFSGWVAPNALGYGFVIAQAVAVLVFAELQYFGLRRTLRA</sequence>
<name>A0A3M8SPY6_9GAMM</name>
<dbReference type="AlphaFoldDB" id="A0A3M8SPY6"/>
<dbReference type="OrthoDB" id="6027329at2"/>
<feature type="transmembrane region" description="Helical" evidence="1">
    <location>
        <begin position="12"/>
        <end position="32"/>
    </location>
</feature>
<feature type="transmembrane region" description="Helical" evidence="1">
    <location>
        <begin position="101"/>
        <end position="124"/>
    </location>
</feature>
<evidence type="ECO:0000313" key="2">
    <source>
        <dbReference type="EMBL" id="RNF83367.1"/>
    </source>
</evidence>
<gene>
    <name evidence="2" type="ORF">EER27_11510</name>
</gene>
<reference evidence="2 3" key="1">
    <citation type="submission" date="2018-11" db="EMBL/GenBank/DDBJ databases">
        <title>Lysobacter cryohumiis sp. nov., isolated from soil in the Tianshan Mountains, Xinjiang, China.</title>
        <authorList>
            <person name="Luo Y."/>
            <person name="Sheng H."/>
        </authorList>
    </citation>
    <scope>NUCLEOTIDE SEQUENCE [LARGE SCALE GENOMIC DNA]</scope>
    <source>
        <strain evidence="2 3">ZS60</strain>
    </source>
</reference>